<dbReference type="EMBL" id="CAUYUJ010017242">
    <property type="protein sequence ID" value="CAK0873113.1"/>
    <property type="molecule type" value="Genomic_DNA"/>
</dbReference>
<proteinExistence type="predicted"/>
<dbReference type="Proteomes" id="UP001189429">
    <property type="component" value="Unassembled WGS sequence"/>
</dbReference>
<protein>
    <recommendedName>
        <fullName evidence="1">Dynein heavy chain C-terminal domain-containing protein</fullName>
    </recommendedName>
</protein>
<evidence type="ECO:0000313" key="3">
    <source>
        <dbReference type="Proteomes" id="UP001189429"/>
    </source>
</evidence>
<dbReference type="InterPro" id="IPR043160">
    <property type="entry name" value="Dynein_C_barrel"/>
</dbReference>
<organism evidence="2 3">
    <name type="scientific">Prorocentrum cordatum</name>
    <dbReference type="NCBI Taxonomy" id="2364126"/>
    <lineage>
        <taxon>Eukaryota</taxon>
        <taxon>Sar</taxon>
        <taxon>Alveolata</taxon>
        <taxon>Dinophyceae</taxon>
        <taxon>Prorocentrales</taxon>
        <taxon>Prorocentraceae</taxon>
        <taxon>Prorocentrum</taxon>
    </lineage>
</organism>
<feature type="domain" description="Dynein heavy chain C-terminal" evidence="1">
    <location>
        <begin position="1"/>
        <end position="226"/>
    </location>
</feature>
<accession>A0ABN9VL73</accession>
<keyword evidence="3" id="KW-1185">Reference proteome</keyword>
<reference evidence="2" key="1">
    <citation type="submission" date="2023-10" db="EMBL/GenBank/DDBJ databases">
        <authorList>
            <person name="Chen Y."/>
            <person name="Shah S."/>
            <person name="Dougan E. K."/>
            <person name="Thang M."/>
            <person name="Chan C."/>
        </authorList>
    </citation>
    <scope>NUCLEOTIDE SEQUENCE [LARGE SCALE GENOMIC DNA]</scope>
</reference>
<comment type="caution">
    <text evidence="2">The sequence shown here is derived from an EMBL/GenBank/DDBJ whole genome shotgun (WGS) entry which is preliminary data.</text>
</comment>
<dbReference type="PANTHER" id="PTHR46961">
    <property type="entry name" value="DYNEIN HEAVY CHAIN 1, AXONEMAL-LIKE PROTEIN"/>
    <property type="match status" value="1"/>
</dbReference>
<dbReference type="Gene3D" id="1.20.1270.280">
    <property type="match status" value="1"/>
</dbReference>
<dbReference type="Pfam" id="PF18199">
    <property type="entry name" value="Dynein_C"/>
    <property type="match status" value="1"/>
</dbReference>
<evidence type="ECO:0000313" key="2">
    <source>
        <dbReference type="EMBL" id="CAK0873113.1"/>
    </source>
</evidence>
<dbReference type="InterPro" id="IPR026983">
    <property type="entry name" value="DHC"/>
</dbReference>
<name>A0ABN9VL73_9DINO</name>
<evidence type="ECO:0000259" key="1">
    <source>
        <dbReference type="Pfam" id="PF18199"/>
    </source>
</evidence>
<dbReference type="InterPro" id="IPR041228">
    <property type="entry name" value="Dynein_C"/>
</dbReference>
<gene>
    <name evidence="2" type="ORF">PCOR1329_LOCUS58410</name>
</gene>
<dbReference type="PANTHER" id="PTHR46961:SF8">
    <property type="entry name" value="DYNEIN AXONEMAL HEAVY CHAIN 7"/>
    <property type="match status" value="1"/>
</dbReference>
<sequence>MNTVLTQELGRFNSLTSVVRSSLQDMQKAVKGLLLMSSDLETAFFEIFDGRKTPAMWLKNSYPSLKPLGAYVNDLIERLKFFQKWVDEGPPVKFWFSGIYFQQAFTTGASQNFARKFKIPIDTLTFNFDYPKEQEPTVKPADGVYASGLFFEACKWDWDAWQIAESDPKVLFVSVPLIHILPCKQTEMTAFPHYECPCYKVSTRKGILSTTGHSTNFVMPIKIPSSMDLTRATGSSAGLPC</sequence>
<dbReference type="Gene3D" id="3.10.490.20">
    <property type="match status" value="1"/>
</dbReference>